<dbReference type="Gene3D" id="3.40.50.150">
    <property type="entry name" value="Vaccinia Virus protein VP39"/>
    <property type="match status" value="1"/>
</dbReference>
<protein>
    <recommendedName>
        <fullName evidence="4">Methyltransferase</fullName>
        <ecNumber evidence="4">2.1.1.-</ecNumber>
    </recommendedName>
</protein>
<evidence type="ECO:0000259" key="5">
    <source>
        <dbReference type="Pfam" id="PF01555"/>
    </source>
</evidence>
<keyword evidence="3" id="KW-0808">Transferase</keyword>
<dbReference type="InterPro" id="IPR001091">
    <property type="entry name" value="RM_Methyltransferase"/>
</dbReference>
<dbReference type="GO" id="GO:0008170">
    <property type="term" value="F:N-methyltransferase activity"/>
    <property type="evidence" value="ECO:0007669"/>
    <property type="project" value="InterPro"/>
</dbReference>
<dbReference type="NCBIfam" id="NF010253">
    <property type="entry name" value="PRK13699.1"/>
    <property type="match status" value="1"/>
</dbReference>
<evidence type="ECO:0000313" key="6">
    <source>
        <dbReference type="EMBL" id="KUQ84848.1"/>
    </source>
</evidence>
<dbReference type="SUPFAM" id="SSF53335">
    <property type="entry name" value="S-adenosyl-L-methionine-dependent methyltransferases"/>
    <property type="match status" value="1"/>
</dbReference>
<dbReference type="Proteomes" id="UP000064715">
    <property type="component" value="Unassembled WGS sequence"/>
</dbReference>
<dbReference type="EC" id="2.1.1.-" evidence="4"/>
<gene>
    <name evidence="6" type="ORF">AWI28_15300</name>
</gene>
<evidence type="ECO:0000256" key="1">
    <source>
        <dbReference type="ARBA" id="ARBA00006594"/>
    </source>
</evidence>
<sequence>MSRFILGDCVQVMSRFPARAVDFILTDPPYLVGYKDRTGRTLAGDNSAEWLQPACHEMYRVLKNDSLMVSFYAWNRADLFLNAWKTAGFRVVGHIVFAKSYASKSTFVSYTHESAYLLAKGRPQTPDRPIPDVIPWKYTGNRHHPTEKPVQSLRPLIESLTRPGAIVLDPFAGSGSTCVAAAEASRRYIGIEMLEQYHAAGIRRLAQVERARRMPAANDGAFYPDYPEAA</sequence>
<proteinExistence type="inferred from homology"/>
<dbReference type="OrthoDB" id="9816043at2"/>
<keyword evidence="2 6" id="KW-0489">Methyltransferase</keyword>
<dbReference type="GO" id="GO:0005737">
    <property type="term" value="C:cytoplasm"/>
    <property type="evidence" value="ECO:0007669"/>
    <property type="project" value="TreeGrafter"/>
</dbReference>
<name>A0A0X4ET51_9ENTR</name>
<evidence type="ECO:0000313" key="7">
    <source>
        <dbReference type="Proteomes" id="UP000064715"/>
    </source>
</evidence>
<dbReference type="GO" id="GO:0009007">
    <property type="term" value="F:site-specific DNA-methyltransferase (adenine-specific) activity"/>
    <property type="evidence" value="ECO:0007669"/>
    <property type="project" value="TreeGrafter"/>
</dbReference>
<comment type="similarity">
    <text evidence="1 4">Belongs to the N(4)/N(6)-methyltransferase family.</text>
</comment>
<dbReference type="Pfam" id="PF01555">
    <property type="entry name" value="N6_N4_Mtase"/>
    <property type="match status" value="1"/>
</dbReference>
<reference evidence="7" key="1">
    <citation type="submission" date="2016-01" db="EMBL/GenBank/DDBJ databases">
        <title>WGS of SAMN04407783.</title>
        <authorList>
            <person name="Adams M."/>
            <person name="Sutton G."/>
            <person name="Nelson K."/>
            <person name="Thaden J."/>
            <person name="Fowler V."/>
            <person name="Mccorrison J."/>
            <person name="Sanka R."/>
            <person name="Brinkac L."/>
            <person name="Nierman W."/>
        </authorList>
    </citation>
    <scope>NUCLEOTIDE SEQUENCE [LARGE SCALE GENOMIC DNA]</scope>
    <source>
        <strain evidence="7">GN04363</strain>
    </source>
</reference>
<dbReference type="InterPro" id="IPR002052">
    <property type="entry name" value="DNA_methylase_N6_adenine_CS"/>
</dbReference>
<dbReference type="AlphaFoldDB" id="A0A0X4ET51"/>
<dbReference type="PRINTS" id="PR00508">
    <property type="entry name" value="S21N4MTFRASE"/>
</dbReference>
<organism evidence="6 7">
    <name type="scientific">Enterobacter genomosp. O</name>
    <dbReference type="NCBI Taxonomy" id="2364150"/>
    <lineage>
        <taxon>Bacteria</taxon>
        <taxon>Pseudomonadati</taxon>
        <taxon>Pseudomonadota</taxon>
        <taxon>Gammaproteobacteria</taxon>
        <taxon>Enterobacterales</taxon>
        <taxon>Enterobacteriaceae</taxon>
        <taxon>Enterobacter</taxon>
        <taxon>Enterobacter cloacae complex</taxon>
        <taxon>Enterobacter cloacae complex clade O</taxon>
    </lineage>
</organism>
<comment type="caution">
    <text evidence="6">The sequence shown here is derived from an EMBL/GenBank/DDBJ whole genome shotgun (WGS) entry which is preliminary data.</text>
</comment>
<dbReference type="InterPro" id="IPR029063">
    <property type="entry name" value="SAM-dependent_MTases_sf"/>
</dbReference>
<dbReference type="InterPro" id="IPR002941">
    <property type="entry name" value="DNA_methylase_N4/N6"/>
</dbReference>
<dbReference type="GO" id="GO:0003677">
    <property type="term" value="F:DNA binding"/>
    <property type="evidence" value="ECO:0007669"/>
    <property type="project" value="InterPro"/>
</dbReference>
<keyword evidence="7" id="KW-1185">Reference proteome</keyword>
<evidence type="ECO:0000256" key="4">
    <source>
        <dbReference type="RuleBase" id="RU362026"/>
    </source>
</evidence>
<dbReference type="GO" id="GO:0032259">
    <property type="term" value="P:methylation"/>
    <property type="evidence" value="ECO:0007669"/>
    <property type="project" value="UniProtKB-KW"/>
</dbReference>
<feature type="domain" description="DNA methylase N-4/N-6" evidence="5">
    <location>
        <begin position="21"/>
        <end position="199"/>
    </location>
</feature>
<dbReference type="PROSITE" id="PS00092">
    <property type="entry name" value="N6_MTASE"/>
    <property type="match status" value="1"/>
</dbReference>
<dbReference type="PANTHER" id="PTHR13370">
    <property type="entry name" value="RNA METHYLASE-RELATED"/>
    <property type="match status" value="1"/>
</dbReference>
<evidence type="ECO:0000256" key="3">
    <source>
        <dbReference type="ARBA" id="ARBA00022679"/>
    </source>
</evidence>
<dbReference type="RefSeq" id="WP_059310912.1">
    <property type="nucleotide sequence ID" value="NZ_LRCR01000010.1"/>
</dbReference>
<accession>A0A0X4ET51</accession>
<evidence type="ECO:0000256" key="2">
    <source>
        <dbReference type="ARBA" id="ARBA00022603"/>
    </source>
</evidence>
<dbReference type="PANTHER" id="PTHR13370:SF3">
    <property type="entry name" value="TRNA (GUANINE(10)-N2)-METHYLTRANSFERASE HOMOLOG"/>
    <property type="match status" value="1"/>
</dbReference>
<dbReference type="EMBL" id="LRCR01000010">
    <property type="protein sequence ID" value="KUQ84848.1"/>
    <property type="molecule type" value="Genomic_DNA"/>
</dbReference>